<dbReference type="InterPro" id="IPR022966">
    <property type="entry name" value="RNase_II/R_CS"/>
</dbReference>
<evidence type="ECO:0000256" key="2">
    <source>
        <dbReference type="ARBA" id="ARBA00022490"/>
    </source>
</evidence>
<evidence type="ECO:0000256" key="6">
    <source>
        <dbReference type="ARBA" id="ARBA00022884"/>
    </source>
</evidence>
<dbReference type="Pfam" id="PF00773">
    <property type="entry name" value="RNB"/>
    <property type="match status" value="1"/>
</dbReference>
<dbReference type="InterPro" id="IPR050180">
    <property type="entry name" value="RNR_Ribonuclease"/>
</dbReference>
<keyword evidence="6 7" id="KW-0694">RNA-binding</keyword>
<evidence type="ECO:0000313" key="11">
    <source>
        <dbReference type="Proteomes" id="UP000246077"/>
    </source>
</evidence>
<dbReference type="GO" id="GO:0006402">
    <property type="term" value="P:mRNA catabolic process"/>
    <property type="evidence" value="ECO:0007669"/>
    <property type="project" value="TreeGrafter"/>
</dbReference>
<dbReference type="Pfam" id="PF00575">
    <property type="entry name" value="S1"/>
    <property type="match status" value="1"/>
</dbReference>
<evidence type="ECO:0000256" key="4">
    <source>
        <dbReference type="ARBA" id="ARBA00022801"/>
    </source>
</evidence>
<protein>
    <recommendedName>
        <fullName evidence="7">Ribonuclease R</fullName>
        <shortName evidence="7">RNase R</shortName>
        <ecNumber evidence="7">3.1.13.1</ecNumber>
    </recommendedName>
</protein>
<feature type="compositionally biased region" description="Basic residues" evidence="8">
    <location>
        <begin position="754"/>
        <end position="763"/>
    </location>
</feature>
<evidence type="ECO:0000256" key="8">
    <source>
        <dbReference type="SAM" id="MobiDB-lite"/>
    </source>
</evidence>
<dbReference type="PROSITE" id="PS50126">
    <property type="entry name" value="S1"/>
    <property type="match status" value="1"/>
</dbReference>
<comment type="similarity">
    <text evidence="7">Belongs to the RNR ribonuclease family. RNase R subfamily.</text>
</comment>
<keyword evidence="2 7" id="KW-0963">Cytoplasm</keyword>
<feature type="region of interest" description="Disordered" evidence="8">
    <location>
        <begin position="727"/>
        <end position="763"/>
    </location>
</feature>
<evidence type="ECO:0000256" key="1">
    <source>
        <dbReference type="ARBA" id="ARBA00001849"/>
    </source>
</evidence>
<comment type="subcellular location">
    <subcellularLocation>
        <location evidence="7">Cytoplasm</location>
    </subcellularLocation>
</comment>
<dbReference type="NCBIfam" id="TIGR00358">
    <property type="entry name" value="3_prime_RNase"/>
    <property type="match status" value="1"/>
</dbReference>
<dbReference type="Pfam" id="PF17876">
    <property type="entry name" value="CSD2"/>
    <property type="match status" value="1"/>
</dbReference>
<keyword evidence="11" id="KW-1185">Reference proteome</keyword>
<dbReference type="Gene3D" id="2.40.50.140">
    <property type="entry name" value="Nucleic acid-binding proteins"/>
    <property type="match status" value="1"/>
</dbReference>
<dbReference type="GO" id="GO:0005829">
    <property type="term" value="C:cytosol"/>
    <property type="evidence" value="ECO:0007669"/>
    <property type="project" value="TreeGrafter"/>
</dbReference>
<dbReference type="EC" id="3.1.13.1" evidence="7"/>
<reference evidence="11" key="1">
    <citation type="submission" date="2018-05" db="EMBL/GenBank/DDBJ databases">
        <title>Zavarzinia sp. HR-AS.</title>
        <authorList>
            <person name="Lee Y."/>
            <person name="Jeon C.O."/>
        </authorList>
    </citation>
    <scope>NUCLEOTIDE SEQUENCE [LARGE SCALE GENOMIC DNA]</scope>
    <source>
        <strain evidence="11">DSM 1231</strain>
    </source>
</reference>
<evidence type="ECO:0000256" key="5">
    <source>
        <dbReference type="ARBA" id="ARBA00022839"/>
    </source>
</evidence>
<sequence>MTALAKPPPKPPGAALPTKEEIAKFLAEHPGKAGKREIARAFGITGDARIELKRLLAEMKDQGVIGRERRRGLVAAGALPSITVIEVIATPADGEMLARPVQWPEGLQAPEIDVVPGRHPGPAPGIGDRVLARIERVEDHAGQPRYQAKIIRALSREAERVLGVIRIENSGEARLVTTDRRAKSDFRVEAADLNGAVEGELVEAETLPGRPMGLPKVRVRRRLGAMDSPKSISLIAIHSHGIPVAFPPEAVQEAKKAKPVALGKREDLRPLPLITIDPADARDHDDAVFAEPDEDPKNPGGHHVVVAIADVAHYVRPGSALDRAAKERGNSAYFPDRVVPMLPEELSTDLCSLIEGQDRAALAVHMWLDSEGNKIRHRFTRALIRIVAGVHYAQAQDAIDGRTDEITKGLLDPVLKPLWAAWKAVMIAREKREPLEIDAPERLVKLGEDGTVQSIEPRQRLDAHRVIEEFMILANVAAAEELETRRQPCMYRVHDQPTATKLEALREFLRTIDIKLAKGQVLKPRQFNGILARTAEGPHARAVAEIVLRSQAQAVYSPENMGHFGLALRRYAHFTSPIRRYADILVHRALIRGGKLGDGGLSDDEVPLFEETAEHISTTERRAMAAERESTERYLAAFMQDRVGARFTARVNGVTRFGLFITLEDTGASGLVPISSLGADFFRHDEAAHALVGRNPSNRFALGDAVKVVLREATPLTGGLLFAIARPGGEDEDFEPPPAFPRFRRGASASRGRAPLKKNRKRS</sequence>
<dbReference type="SUPFAM" id="SSF50249">
    <property type="entry name" value="Nucleic acid-binding proteins"/>
    <property type="match status" value="2"/>
</dbReference>
<keyword evidence="5 7" id="KW-0269">Exonuclease</keyword>
<evidence type="ECO:0000259" key="9">
    <source>
        <dbReference type="PROSITE" id="PS50126"/>
    </source>
</evidence>
<comment type="catalytic activity">
    <reaction evidence="1 7">
        <text>Exonucleolytic cleavage in the 3'- to 5'-direction to yield nucleoside 5'-phosphates.</text>
        <dbReference type="EC" id="3.1.13.1"/>
    </reaction>
</comment>
<dbReference type="PANTHER" id="PTHR23355:SF9">
    <property type="entry name" value="DIS3-LIKE EXONUCLEASE 2"/>
    <property type="match status" value="1"/>
</dbReference>
<dbReference type="AlphaFoldDB" id="A0A317E2Y5"/>
<dbReference type="PROSITE" id="PS01175">
    <property type="entry name" value="RIBONUCLEASE_II"/>
    <property type="match status" value="1"/>
</dbReference>
<dbReference type="HAMAP" id="MF_01895">
    <property type="entry name" value="RNase_R"/>
    <property type="match status" value="1"/>
</dbReference>
<dbReference type="InterPro" id="IPR012340">
    <property type="entry name" value="NA-bd_OB-fold"/>
</dbReference>
<dbReference type="CDD" id="cd04471">
    <property type="entry name" value="S1_RNase_R"/>
    <property type="match status" value="1"/>
</dbReference>
<name>A0A317E2Y5_9PROT</name>
<accession>A0A317E2Y5</accession>
<dbReference type="EMBL" id="QGLF01000004">
    <property type="protein sequence ID" value="PWR19743.1"/>
    <property type="molecule type" value="Genomic_DNA"/>
</dbReference>
<dbReference type="InterPro" id="IPR040476">
    <property type="entry name" value="CSD2"/>
</dbReference>
<dbReference type="SMART" id="SM00955">
    <property type="entry name" value="RNB"/>
    <property type="match status" value="1"/>
</dbReference>
<dbReference type="NCBIfam" id="TIGR02063">
    <property type="entry name" value="RNase_R"/>
    <property type="match status" value="1"/>
</dbReference>
<organism evidence="10 11">
    <name type="scientific">Zavarzinia compransoris</name>
    <dbReference type="NCBI Taxonomy" id="1264899"/>
    <lineage>
        <taxon>Bacteria</taxon>
        <taxon>Pseudomonadati</taxon>
        <taxon>Pseudomonadota</taxon>
        <taxon>Alphaproteobacteria</taxon>
        <taxon>Rhodospirillales</taxon>
        <taxon>Zavarziniaceae</taxon>
        <taxon>Zavarzinia</taxon>
    </lineage>
</organism>
<evidence type="ECO:0000256" key="3">
    <source>
        <dbReference type="ARBA" id="ARBA00022722"/>
    </source>
</evidence>
<proteinExistence type="inferred from homology"/>
<comment type="caution">
    <text evidence="10">The sequence shown here is derived from an EMBL/GenBank/DDBJ whole genome shotgun (WGS) entry which is preliminary data.</text>
</comment>
<gene>
    <name evidence="7 10" type="primary">rnr</name>
    <name evidence="10" type="ORF">DKG75_14870</name>
</gene>
<keyword evidence="3 7" id="KW-0540">Nuclease</keyword>
<evidence type="ECO:0000313" key="10">
    <source>
        <dbReference type="EMBL" id="PWR19743.1"/>
    </source>
</evidence>
<dbReference type="InterPro" id="IPR011805">
    <property type="entry name" value="RNase_R"/>
</dbReference>
<dbReference type="PANTHER" id="PTHR23355">
    <property type="entry name" value="RIBONUCLEASE"/>
    <property type="match status" value="1"/>
</dbReference>
<keyword evidence="4 7" id="KW-0378">Hydrolase</keyword>
<dbReference type="SMART" id="SM00316">
    <property type="entry name" value="S1"/>
    <property type="match status" value="1"/>
</dbReference>
<dbReference type="InterPro" id="IPR004476">
    <property type="entry name" value="RNase_II/RNase_R"/>
</dbReference>
<dbReference type="InterPro" id="IPR003029">
    <property type="entry name" value="S1_domain"/>
</dbReference>
<comment type="function">
    <text evidence="7">3'-5' exoribonuclease that releases 5'-nucleoside monophosphates and is involved in maturation of structured RNAs.</text>
</comment>
<feature type="domain" description="S1 motif" evidence="9">
    <location>
        <begin position="644"/>
        <end position="725"/>
    </location>
</feature>
<dbReference type="Proteomes" id="UP000246077">
    <property type="component" value="Unassembled WGS sequence"/>
</dbReference>
<dbReference type="GO" id="GO:0003723">
    <property type="term" value="F:RNA binding"/>
    <property type="evidence" value="ECO:0007669"/>
    <property type="project" value="UniProtKB-UniRule"/>
</dbReference>
<dbReference type="OrthoDB" id="9764149at2"/>
<dbReference type="InterPro" id="IPR001900">
    <property type="entry name" value="RNase_II/R"/>
</dbReference>
<dbReference type="GO" id="GO:0008859">
    <property type="term" value="F:exoribonuclease II activity"/>
    <property type="evidence" value="ECO:0007669"/>
    <property type="project" value="UniProtKB-UniRule"/>
</dbReference>
<evidence type="ECO:0000256" key="7">
    <source>
        <dbReference type="HAMAP-Rule" id="MF_01895"/>
    </source>
</evidence>